<evidence type="ECO:0000256" key="10">
    <source>
        <dbReference type="ARBA" id="ARBA00047984"/>
    </source>
</evidence>
<dbReference type="SUPFAM" id="SSF52540">
    <property type="entry name" value="P-loop containing nucleoside triphosphate hydrolases"/>
    <property type="match status" value="1"/>
</dbReference>
<evidence type="ECO:0000313" key="14">
    <source>
        <dbReference type="Proteomes" id="UP000736335"/>
    </source>
</evidence>
<evidence type="ECO:0000256" key="6">
    <source>
        <dbReference type="ARBA" id="ARBA00022801"/>
    </source>
</evidence>
<dbReference type="Pfam" id="PF13087">
    <property type="entry name" value="AAA_12"/>
    <property type="match status" value="1"/>
</dbReference>
<evidence type="ECO:0000259" key="11">
    <source>
        <dbReference type="SMART" id="SM00382"/>
    </source>
</evidence>
<dbReference type="InterPro" id="IPR026122">
    <property type="entry name" value="MOV-10/SDE3_DEXXQ/H-box"/>
</dbReference>
<evidence type="ECO:0000256" key="5">
    <source>
        <dbReference type="ARBA" id="ARBA00022741"/>
    </source>
</evidence>
<evidence type="ECO:0000256" key="8">
    <source>
        <dbReference type="ARBA" id="ARBA00022840"/>
    </source>
</evidence>
<dbReference type="InterPro" id="IPR003593">
    <property type="entry name" value="AAA+_ATPase"/>
</dbReference>
<keyword evidence="14" id="KW-1185">Reference proteome</keyword>
<evidence type="ECO:0000259" key="12">
    <source>
        <dbReference type="SMART" id="SM00451"/>
    </source>
</evidence>
<dbReference type="Pfam" id="PF21634">
    <property type="entry name" value="MOV-10_beta-barrel"/>
    <property type="match status" value="1"/>
</dbReference>
<keyword evidence="8" id="KW-0067">ATP-binding</keyword>
<evidence type="ECO:0000256" key="9">
    <source>
        <dbReference type="ARBA" id="ARBA00023158"/>
    </source>
</evidence>
<comment type="caution">
    <text evidence="13">The sequence shown here is derived from an EMBL/GenBank/DDBJ whole genome shotgun (WGS) entry which is preliminary data.</text>
</comment>
<dbReference type="EC" id="3.6.4.13" evidence="3"/>
<evidence type="ECO:0000256" key="7">
    <source>
        <dbReference type="ARBA" id="ARBA00022806"/>
    </source>
</evidence>
<keyword evidence="7" id="KW-0347">Helicase</keyword>
<dbReference type="Gene3D" id="3.40.50.300">
    <property type="entry name" value="P-loop containing nucleotide triphosphate hydrolases"/>
    <property type="match status" value="2"/>
</dbReference>
<dbReference type="GO" id="GO:0031047">
    <property type="term" value="P:regulatory ncRNA-mediated gene silencing"/>
    <property type="evidence" value="ECO:0007669"/>
    <property type="project" value="UniProtKB-KW"/>
</dbReference>
<organism evidence="13 14">
    <name type="scientific">Thelephora terrestris</name>
    <dbReference type="NCBI Taxonomy" id="56493"/>
    <lineage>
        <taxon>Eukaryota</taxon>
        <taxon>Fungi</taxon>
        <taxon>Dikarya</taxon>
        <taxon>Basidiomycota</taxon>
        <taxon>Agaricomycotina</taxon>
        <taxon>Agaricomycetes</taxon>
        <taxon>Thelephorales</taxon>
        <taxon>Thelephoraceae</taxon>
        <taxon>Thelephora</taxon>
    </lineage>
</organism>
<feature type="domain" description="U1-type" evidence="12">
    <location>
        <begin position="58"/>
        <end position="91"/>
    </location>
</feature>
<comment type="catalytic activity">
    <reaction evidence="10">
        <text>ATP + H2O = ADP + phosphate + H(+)</text>
        <dbReference type="Rhea" id="RHEA:13065"/>
        <dbReference type="ChEBI" id="CHEBI:15377"/>
        <dbReference type="ChEBI" id="CHEBI:15378"/>
        <dbReference type="ChEBI" id="CHEBI:30616"/>
        <dbReference type="ChEBI" id="CHEBI:43474"/>
        <dbReference type="ChEBI" id="CHEBI:456216"/>
        <dbReference type="EC" id="3.6.4.13"/>
    </reaction>
</comment>
<evidence type="ECO:0000256" key="3">
    <source>
        <dbReference type="ARBA" id="ARBA00012552"/>
    </source>
</evidence>
<comment type="similarity">
    <text evidence="2">Belongs to the DNA2/NAM7 helicase family. SDE3 subfamily.</text>
</comment>
<dbReference type="GO" id="GO:0032574">
    <property type="term" value="F:5'-3' RNA helicase activity"/>
    <property type="evidence" value="ECO:0007669"/>
    <property type="project" value="InterPro"/>
</dbReference>
<keyword evidence="6 13" id="KW-0378">Hydrolase</keyword>
<evidence type="ECO:0000256" key="2">
    <source>
        <dbReference type="ARBA" id="ARBA00005601"/>
    </source>
</evidence>
<dbReference type="GO" id="GO:0005524">
    <property type="term" value="F:ATP binding"/>
    <property type="evidence" value="ECO:0007669"/>
    <property type="project" value="UniProtKB-KW"/>
</dbReference>
<evidence type="ECO:0000313" key="13">
    <source>
        <dbReference type="EMBL" id="KAF9788138.1"/>
    </source>
</evidence>
<name>A0A9P6HIZ0_9AGAM</name>
<dbReference type="Proteomes" id="UP000736335">
    <property type="component" value="Unassembled WGS sequence"/>
</dbReference>
<reference evidence="13" key="2">
    <citation type="submission" date="2020-11" db="EMBL/GenBank/DDBJ databases">
        <authorList>
            <consortium name="DOE Joint Genome Institute"/>
            <person name="Kuo A."/>
            <person name="Miyauchi S."/>
            <person name="Kiss E."/>
            <person name="Drula E."/>
            <person name="Kohler A."/>
            <person name="Sanchez-Garcia M."/>
            <person name="Andreopoulos B."/>
            <person name="Barry K.W."/>
            <person name="Bonito G."/>
            <person name="Buee M."/>
            <person name="Carver A."/>
            <person name="Chen C."/>
            <person name="Cichocki N."/>
            <person name="Clum A."/>
            <person name="Culley D."/>
            <person name="Crous P.W."/>
            <person name="Fauchery L."/>
            <person name="Girlanda M."/>
            <person name="Hayes R."/>
            <person name="Keri Z."/>
            <person name="Labutti K."/>
            <person name="Lipzen A."/>
            <person name="Lombard V."/>
            <person name="Magnuson J."/>
            <person name="Maillard F."/>
            <person name="Morin E."/>
            <person name="Murat C."/>
            <person name="Nolan M."/>
            <person name="Ohm R."/>
            <person name="Pangilinan J."/>
            <person name="Pereira M."/>
            <person name="Perotto S."/>
            <person name="Peter M."/>
            <person name="Riley R."/>
            <person name="Sitrit Y."/>
            <person name="Stielow B."/>
            <person name="Szollosi G."/>
            <person name="Zifcakova L."/>
            <person name="Stursova M."/>
            <person name="Spatafora J.W."/>
            <person name="Tedersoo L."/>
            <person name="Vaario L.-M."/>
            <person name="Yamada A."/>
            <person name="Yan M."/>
            <person name="Wang P."/>
            <person name="Xu J."/>
            <person name="Bruns T."/>
            <person name="Baldrian P."/>
            <person name="Vilgalys R."/>
            <person name="Henrissat B."/>
            <person name="Grigoriev I.V."/>
            <person name="Hibbett D."/>
            <person name="Nagy L.G."/>
            <person name="Martin F.M."/>
        </authorList>
    </citation>
    <scope>NUCLEOTIDE SEQUENCE</scope>
    <source>
        <strain evidence="13">UH-Tt-Lm1</strain>
    </source>
</reference>
<dbReference type="InterPro" id="IPR047187">
    <property type="entry name" value="SF1_C_Upf1"/>
</dbReference>
<dbReference type="CDD" id="cd18038">
    <property type="entry name" value="DEXXQc_Helz-like"/>
    <property type="match status" value="1"/>
</dbReference>
<comment type="subcellular location">
    <subcellularLocation>
        <location evidence="1">Cytoplasm</location>
    </subcellularLocation>
</comment>
<dbReference type="PANTHER" id="PTHR45418:SF1">
    <property type="entry name" value="CANCER_TESTIS ANTIGEN 55"/>
    <property type="match status" value="1"/>
</dbReference>
<dbReference type="SMART" id="SM00382">
    <property type="entry name" value="AAA"/>
    <property type="match status" value="1"/>
</dbReference>
<feature type="domain" description="U1-type" evidence="12">
    <location>
        <begin position="106"/>
        <end position="139"/>
    </location>
</feature>
<keyword evidence="5" id="KW-0547">Nucleotide-binding</keyword>
<keyword evidence="9" id="KW-0943">RNA-mediated gene silencing</keyword>
<gene>
    <name evidence="13" type="ORF">BJ322DRAFT_1001990</name>
</gene>
<dbReference type="Pfam" id="PF13086">
    <property type="entry name" value="AAA_11"/>
    <property type="match status" value="2"/>
</dbReference>
<accession>A0A9P6HIZ0</accession>
<protein>
    <recommendedName>
        <fullName evidence="3">RNA helicase</fullName>
        <ecNumber evidence="3">3.6.4.13</ecNumber>
    </recommendedName>
</protein>
<dbReference type="InterPro" id="IPR041677">
    <property type="entry name" value="DNA2/NAM7_AAA_11"/>
</dbReference>
<sequence>MVNACPSLLATGACQATNCTHNHLIKFCESCRLICHDIHSYTSHLRGNRHAANLKCSSVNVFCTTCDKNFIASSWDSHIGGRKHLKASEKAGTVPEIQPQEGRPPPGSIRCRLCNNNVKTGGWATHQSGPTHRKKEQYFLLKAVFDVATNDKRSAIILPPEELDFEIIEPTDARRGVTRQLTIQVTDPSVEYRIVQVTIAGSASKRNTAFTVEKLARNHVVGYGIDTTLNVTCTQTNRGRFEARVEVLFEDTRSKERFVIVRPALVAIGNIDEHRALLPIAPYVAPQRPEQRRRVTEVEEGVVPPFETSIPWISRLPFYMIPEELFAFLRKPQRNLVEEAGKNFLPGHLGSDTYAQFFQVLLWCEEYKISRDLEKFDMTDARIEYRRPYHFLSVPGLAEKRPSVLIGDEIIVQPAGATQGGKWFSGFVHIIERDEVGLRFGGGFHGLNPNERFYVRFKYNRIVSRREHHAIKATPPVPRLHFPLLNHVKPPTALQGAITTYNPDIETNPAQKRAVSSIVRLPPGSPPFVVFGPPGTGKTVTIIEAIRQLLRNPNTVVLASAPSNAAADIIASRLKDHLNPEQLFRFYAPSYRGITPPGLAPYTFKKNNVFSVHELDKMGRFRVIITTCLSGCVPPGIGLPRGHFTHIFVDEAGQASEPECLVPVTNILGNATNLILSGDPCQLGPIIHSPIAVEFGLGVSFLERLMQSSTYDERDQDGNTIVKLVKNFRSHASILQYPNDCFYGNDLEACGNQDTDSFIGSTLLPNPNYPVIFHAIPGLDQREAKSPSFFNVDEVLQVKTYAEELHRLVPDDVGIITPYHGQVVKIRKALVNTAMDKVKVASVEEYQGQERKIIIISTVRSSRSYIETDLRHTLGFVSNPRRFNVAVTRAKALLIVVGDPTTLSFDPIWRKFLALIHRNGGWTGEEIPWNPETDIEDDQVEEATRIGIIKGMQELAERVEALTLDAVFVEPDDGDDSS</sequence>
<dbReference type="SMART" id="SM00451">
    <property type="entry name" value="ZnF_U1"/>
    <property type="match status" value="3"/>
</dbReference>
<dbReference type="InterPro" id="IPR041679">
    <property type="entry name" value="DNA2/NAM7-like_C"/>
</dbReference>
<evidence type="ECO:0000256" key="4">
    <source>
        <dbReference type="ARBA" id="ARBA00022490"/>
    </source>
</evidence>
<keyword evidence="4" id="KW-0963">Cytoplasm</keyword>
<dbReference type="AlphaFoldDB" id="A0A9P6HIZ0"/>
<feature type="domain" description="AAA+ ATPase" evidence="11">
    <location>
        <begin position="524"/>
        <end position="699"/>
    </location>
</feature>
<dbReference type="GO" id="GO:0016787">
    <property type="term" value="F:hydrolase activity"/>
    <property type="evidence" value="ECO:0007669"/>
    <property type="project" value="UniProtKB-KW"/>
</dbReference>
<dbReference type="PANTHER" id="PTHR45418">
    <property type="entry name" value="CANCER/TESTIS ANTIGEN 55"/>
    <property type="match status" value="1"/>
</dbReference>
<dbReference type="InterPro" id="IPR049080">
    <property type="entry name" value="MOV-10-like_beta-barrel"/>
</dbReference>
<dbReference type="InterPro" id="IPR027417">
    <property type="entry name" value="P-loop_NTPase"/>
</dbReference>
<reference evidence="13" key="1">
    <citation type="journal article" date="2020" name="Nat. Commun.">
        <title>Large-scale genome sequencing of mycorrhizal fungi provides insights into the early evolution of symbiotic traits.</title>
        <authorList>
            <person name="Miyauchi S."/>
            <person name="Kiss E."/>
            <person name="Kuo A."/>
            <person name="Drula E."/>
            <person name="Kohler A."/>
            <person name="Sanchez-Garcia M."/>
            <person name="Morin E."/>
            <person name="Andreopoulos B."/>
            <person name="Barry K.W."/>
            <person name="Bonito G."/>
            <person name="Buee M."/>
            <person name="Carver A."/>
            <person name="Chen C."/>
            <person name="Cichocki N."/>
            <person name="Clum A."/>
            <person name="Culley D."/>
            <person name="Crous P.W."/>
            <person name="Fauchery L."/>
            <person name="Girlanda M."/>
            <person name="Hayes R.D."/>
            <person name="Keri Z."/>
            <person name="LaButti K."/>
            <person name="Lipzen A."/>
            <person name="Lombard V."/>
            <person name="Magnuson J."/>
            <person name="Maillard F."/>
            <person name="Murat C."/>
            <person name="Nolan M."/>
            <person name="Ohm R.A."/>
            <person name="Pangilinan J."/>
            <person name="Pereira M.F."/>
            <person name="Perotto S."/>
            <person name="Peter M."/>
            <person name="Pfister S."/>
            <person name="Riley R."/>
            <person name="Sitrit Y."/>
            <person name="Stielow J.B."/>
            <person name="Szollosi G."/>
            <person name="Zifcakova L."/>
            <person name="Stursova M."/>
            <person name="Spatafora J.W."/>
            <person name="Tedersoo L."/>
            <person name="Vaario L.M."/>
            <person name="Yamada A."/>
            <person name="Yan M."/>
            <person name="Wang P."/>
            <person name="Xu J."/>
            <person name="Bruns T."/>
            <person name="Baldrian P."/>
            <person name="Vilgalys R."/>
            <person name="Dunand C."/>
            <person name="Henrissat B."/>
            <person name="Grigoriev I.V."/>
            <person name="Hibbett D."/>
            <person name="Nagy L.G."/>
            <person name="Martin F.M."/>
        </authorList>
    </citation>
    <scope>NUCLEOTIDE SEQUENCE</scope>
    <source>
        <strain evidence="13">UH-Tt-Lm1</strain>
    </source>
</reference>
<dbReference type="EMBL" id="WIUZ02000004">
    <property type="protein sequence ID" value="KAF9788138.1"/>
    <property type="molecule type" value="Genomic_DNA"/>
</dbReference>
<evidence type="ECO:0000256" key="1">
    <source>
        <dbReference type="ARBA" id="ARBA00004496"/>
    </source>
</evidence>
<dbReference type="OrthoDB" id="6513042at2759"/>
<dbReference type="GO" id="GO:0008270">
    <property type="term" value="F:zinc ion binding"/>
    <property type="evidence" value="ECO:0007669"/>
    <property type="project" value="InterPro"/>
</dbReference>
<dbReference type="CDD" id="cd18808">
    <property type="entry name" value="SF1_C_Upf1"/>
    <property type="match status" value="1"/>
</dbReference>
<feature type="domain" description="U1-type" evidence="12">
    <location>
        <begin position="26"/>
        <end position="57"/>
    </location>
</feature>
<dbReference type="GO" id="GO:0005737">
    <property type="term" value="C:cytoplasm"/>
    <property type="evidence" value="ECO:0007669"/>
    <property type="project" value="UniProtKB-SubCell"/>
</dbReference>
<dbReference type="InterPro" id="IPR003604">
    <property type="entry name" value="Matrin/U1-like-C_Znf_C2H2"/>
</dbReference>
<dbReference type="GO" id="GO:0003723">
    <property type="term" value="F:RNA binding"/>
    <property type="evidence" value="ECO:0007669"/>
    <property type="project" value="InterPro"/>
</dbReference>
<proteinExistence type="inferred from homology"/>